<dbReference type="EMBL" id="JAMKOV010000001">
    <property type="protein sequence ID" value="KAI8044414.1"/>
    <property type="molecule type" value="Genomic_DNA"/>
</dbReference>
<dbReference type="AlphaFoldDB" id="A0A9P9YXB2"/>
<protein>
    <submittedName>
        <fullName evidence="1">Uncharacterized protein</fullName>
    </submittedName>
</protein>
<keyword evidence="2" id="KW-1185">Reference proteome</keyword>
<gene>
    <name evidence="1" type="ORF">M5D96_000572</name>
</gene>
<proteinExistence type="predicted"/>
<accession>A0A9P9YXB2</accession>
<organism evidence="1 2">
    <name type="scientific">Drosophila gunungcola</name>
    <name type="common">fruit fly</name>
    <dbReference type="NCBI Taxonomy" id="103775"/>
    <lineage>
        <taxon>Eukaryota</taxon>
        <taxon>Metazoa</taxon>
        <taxon>Ecdysozoa</taxon>
        <taxon>Arthropoda</taxon>
        <taxon>Hexapoda</taxon>
        <taxon>Insecta</taxon>
        <taxon>Pterygota</taxon>
        <taxon>Neoptera</taxon>
        <taxon>Endopterygota</taxon>
        <taxon>Diptera</taxon>
        <taxon>Brachycera</taxon>
        <taxon>Muscomorpha</taxon>
        <taxon>Ephydroidea</taxon>
        <taxon>Drosophilidae</taxon>
        <taxon>Drosophila</taxon>
        <taxon>Sophophora</taxon>
    </lineage>
</organism>
<comment type="caution">
    <text evidence="1">The sequence shown here is derived from an EMBL/GenBank/DDBJ whole genome shotgun (WGS) entry which is preliminary data.</text>
</comment>
<evidence type="ECO:0000313" key="2">
    <source>
        <dbReference type="Proteomes" id="UP001059596"/>
    </source>
</evidence>
<dbReference type="Proteomes" id="UP001059596">
    <property type="component" value="Chromosome 3R"/>
</dbReference>
<name>A0A9P9YXB2_9MUSC</name>
<evidence type="ECO:0000313" key="1">
    <source>
        <dbReference type="EMBL" id="KAI8044414.1"/>
    </source>
</evidence>
<reference evidence="1" key="1">
    <citation type="journal article" date="2023" name="Genome Biol. Evol.">
        <title>Long-read-based Genome Assembly of Drosophila gunungcola Reveals Fewer Chemosensory Genes in Flower-breeding Species.</title>
        <authorList>
            <person name="Negi A."/>
            <person name="Liao B.Y."/>
            <person name="Yeh S.D."/>
        </authorList>
    </citation>
    <scope>NUCLEOTIDE SEQUENCE</scope>
    <source>
        <strain evidence="1">Sukarami</strain>
    </source>
</reference>
<sequence length="66" mass="7698">MNPSEFESDEIKYSILKQNDRTRLEIFSDLLRKYLDVQVHGGEGDQSQPGVVYQHAYFLGRHEVGR</sequence>